<dbReference type="HAMAP" id="MF_00502">
    <property type="entry name" value="Ribosomal_bL31_2"/>
    <property type="match status" value="1"/>
</dbReference>
<dbReference type="InterPro" id="IPR027493">
    <property type="entry name" value="Ribosomal_bL31_B"/>
</dbReference>
<evidence type="ECO:0000313" key="4">
    <source>
        <dbReference type="EMBL" id="OJG36687.1"/>
    </source>
</evidence>
<keyword evidence="2 3" id="KW-0687">Ribonucleoprotein</keyword>
<dbReference type="InterPro" id="IPR042105">
    <property type="entry name" value="Ribosomal_bL31_sf"/>
</dbReference>
<dbReference type="AlphaFoldDB" id="A0A1L8SXA9"/>
<dbReference type="InterPro" id="IPR002150">
    <property type="entry name" value="Ribosomal_bL31"/>
</dbReference>
<dbReference type="EMBL" id="JXKM01000002">
    <property type="protein sequence ID" value="OJG36687.1"/>
    <property type="molecule type" value="Genomic_DNA"/>
</dbReference>
<gene>
    <name evidence="3" type="primary">rpmE2</name>
    <name evidence="4" type="ORF">RV00_GL001132</name>
</gene>
<evidence type="ECO:0000256" key="2">
    <source>
        <dbReference type="ARBA" id="ARBA00023274"/>
    </source>
</evidence>
<dbReference type="SUPFAM" id="SSF143800">
    <property type="entry name" value="L28p-like"/>
    <property type="match status" value="1"/>
</dbReference>
<comment type="subunit">
    <text evidence="3">Part of the 50S ribosomal subunit.</text>
</comment>
<comment type="caution">
    <text evidence="4">The sequence shown here is derived from an EMBL/GenBank/DDBJ whole genome shotgun (WGS) entry which is preliminary data.</text>
</comment>
<dbReference type="PRINTS" id="PR01249">
    <property type="entry name" value="RIBOSOMALL31"/>
</dbReference>
<evidence type="ECO:0000313" key="5">
    <source>
        <dbReference type="Proteomes" id="UP000183700"/>
    </source>
</evidence>
<dbReference type="PANTHER" id="PTHR33280">
    <property type="entry name" value="50S RIBOSOMAL PROTEIN L31, CHLOROPLASTIC"/>
    <property type="match status" value="1"/>
</dbReference>
<sequence length="110" mass="12533">MLRIAKITLNQQMIQGKGAKKTMKQGIHPEYHPVVFMDSTTGFKFLSGSTKSSQETVEWEDGNTYPVIRVEVTSDSHPFYTGRQKFTQADGRVDRFNKKYGLKDANAEEK</sequence>
<accession>A0A1L8SXA9</accession>
<name>A0A1L8SXA9_9ENTE</name>
<proteinExistence type="inferred from homology"/>
<dbReference type="NCBIfam" id="TIGR00105">
    <property type="entry name" value="L31"/>
    <property type="match status" value="1"/>
</dbReference>
<dbReference type="Pfam" id="PF01197">
    <property type="entry name" value="Ribosomal_L31"/>
    <property type="match status" value="1"/>
</dbReference>
<organism evidence="4 5">
    <name type="scientific">Enterococcus devriesei</name>
    <dbReference type="NCBI Taxonomy" id="319970"/>
    <lineage>
        <taxon>Bacteria</taxon>
        <taxon>Bacillati</taxon>
        <taxon>Bacillota</taxon>
        <taxon>Bacilli</taxon>
        <taxon>Lactobacillales</taxon>
        <taxon>Enterococcaceae</taxon>
        <taxon>Enterococcus</taxon>
    </lineage>
</organism>
<dbReference type="GO" id="GO:0006412">
    <property type="term" value="P:translation"/>
    <property type="evidence" value="ECO:0007669"/>
    <property type="project" value="UniProtKB-UniRule"/>
</dbReference>
<dbReference type="NCBIfam" id="NF002462">
    <property type="entry name" value="PRK01678.1"/>
    <property type="match status" value="1"/>
</dbReference>
<dbReference type="Gene3D" id="4.10.830.30">
    <property type="entry name" value="Ribosomal protein L31"/>
    <property type="match status" value="1"/>
</dbReference>
<reference evidence="4 5" key="1">
    <citation type="submission" date="2014-12" db="EMBL/GenBank/DDBJ databases">
        <title>Draft genome sequences of 29 type strains of Enterococci.</title>
        <authorList>
            <person name="Zhong Z."/>
            <person name="Sun Z."/>
            <person name="Liu W."/>
            <person name="Zhang W."/>
            <person name="Zhang H."/>
        </authorList>
    </citation>
    <scope>NUCLEOTIDE SEQUENCE [LARGE SCALE GENOMIC DNA]</scope>
    <source>
        <strain evidence="4 5">DSM 22802</strain>
    </source>
</reference>
<dbReference type="GO" id="GO:1990904">
    <property type="term" value="C:ribonucleoprotein complex"/>
    <property type="evidence" value="ECO:0007669"/>
    <property type="project" value="UniProtKB-KW"/>
</dbReference>
<evidence type="ECO:0000256" key="3">
    <source>
        <dbReference type="HAMAP-Rule" id="MF_00502"/>
    </source>
</evidence>
<evidence type="ECO:0000256" key="1">
    <source>
        <dbReference type="ARBA" id="ARBA00022980"/>
    </source>
</evidence>
<comment type="similarity">
    <text evidence="3">Belongs to the bacterial ribosomal protein bL31 family. Type B subfamily.</text>
</comment>
<dbReference type="Proteomes" id="UP000183700">
    <property type="component" value="Unassembled WGS sequence"/>
</dbReference>
<keyword evidence="1 3" id="KW-0689">Ribosomal protein</keyword>
<dbReference type="PROSITE" id="PS01143">
    <property type="entry name" value="RIBOSOMAL_L31"/>
    <property type="match status" value="1"/>
</dbReference>
<dbReference type="InterPro" id="IPR034704">
    <property type="entry name" value="Ribosomal_bL28/bL31-like_sf"/>
</dbReference>
<dbReference type="GO" id="GO:0003735">
    <property type="term" value="F:structural constituent of ribosome"/>
    <property type="evidence" value="ECO:0007669"/>
    <property type="project" value="InterPro"/>
</dbReference>
<dbReference type="STRING" id="319970.RV00_GL001132"/>
<dbReference type="PANTHER" id="PTHR33280:SF1">
    <property type="entry name" value="LARGE RIBOSOMAL SUBUNIT PROTEIN BL31C"/>
    <property type="match status" value="1"/>
</dbReference>
<protein>
    <recommendedName>
        <fullName evidence="3">Large ribosomal subunit protein bL31B</fullName>
    </recommendedName>
</protein>
<keyword evidence="5" id="KW-1185">Reference proteome</keyword>
<dbReference type="GO" id="GO:0005840">
    <property type="term" value="C:ribosome"/>
    <property type="evidence" value="ECO:0007669"/>
    <property type="project" value="UniProtKB-KW"/>
</dbReference>